<sequence length="369" mass="42089">MPVCSGCTVELGEKKLFCKQCKGFYDLSCANVLEKDFNKFTLDEKTCWICAFCKSKNRKGGDNSNTPVRSSSALKPTEEDRAAHVTLRSRDRQRGLSGPPPPADHDVGHTGCVRIEELKDLIAKEIKENLNSSMIGIISTKLEPQLKNIREELADYSQAMKFFNEKFEEMVIRQGEYIDKVKTLEKDNQFLRDHVEKLNQRLKQIEDNARSANVEIQCLPENRSENLVSTVQQLGNVVKCPLNSNDILYCSRVAKMNTDSNRPRNVIVKLSSPMQRDTLLAACIKFNKSNQNDKLNTSHLGIAVDKKAPVYICEHLSPETKSLHAAARLKARELNYKFVWVRKNRVFMRKTEASDYVLIRNIEFLSKLT</sequence>
<dbReference type="PANTHER" id="PTHR11505">
    <property type="entry name" value="L1 TRANSPOSABLE ELEMENT-RELATED"/>
    <property type="match status" value="1"/>
</dbReference>
<comment type="caution">
    <text evidence="4">The sequence shown here is derived from an EMBL/GenBank/DDBJ whole genome shotgun (WGS) entry which is preliminary data.</text>
</comment>
<name>A0ABQ7QKF2_PLUXY</name>
<proteinExistence type="predicted"/>
<organism evidence="4 5">
    <name type="scientific">Plutella xylostella</name>
    <name type="common">Diamondback moth</name>
    <name type="synonym">Plutella maculipennis</name>
    <dbReference type="NCBI Taxonomy" id="51655"/>
    <lineage>
        <taxon>Eukaryota</taxon>
        <taxon>Metazoa</taxon>
        <taxon>Ecdysozoa</taxon>
        <taxon>Arthropoda</taxon>
        <taxon>Hexapoda</taxon>
        <taxon>Insecta</taxon>
        <taxon>Pterygota</taxon>
        <taxon>Neoptera</taxon>
        <taxon>Endopterygota</taxon>
        <taxon>Lepidoptera</taxon>
        <taxon>Glossata</taxon>
        <taxon>Ditrysia</taxon>
        <taxon>Yponomeutoidea</taxon>
        <taxon>Plutellidae</taxon>
        <taxon>Plutella</taxon>
    </lineage>
</organism>
<feature type="domain" description="FP protein C-terminal" evidence="3">
    <location>
        <begin position="317"/>
        <end position="368"/>
    </location>
</feature>
<protein>
    <recommendedName>
        <fullName evidence="3">FP protein C-terminal domain-containing protein</fullName>
    </recommendedName>
</protein>
<gene>
    <name evidence="4" type="ORF">JYU34_009771</name>
</gene>
<feature type="region of interest" description="Disordered" evidence="2">
    <location>
        <begin position="58"/>
        <end position="109"/>
    </location>
</feature>
<dbReference type="EMBL" id="JAHIBW010000013">
    <property type="protein sequence ID" value="KAG7305667.1"/>
    <property type="molecule type" value="Genomic_DNA"/>
</dbReference>
<evidence type="ECO:0000313" key="4">
    <source>
        <dbReference type="EMBL" id="KAG7305667.1"/>
    </source>
</evidence>
<feature type="compositionally biased region" description="Polar residues" evidence="2">
    <location>
        <begin position="62"/>
        <end position="74"/>
    </location>
</feature>
<dbReference type="InterPro" id="IPR013083">
    <property type="entry name" value="Znf_RING/FYVE/PHD"/>
</dbReference>
<dbReference type="InterPro" id="IPR057251">
    <property type="entry name" value="FP_C"/>
</dbReference>
<evidence type="ECO:0000256" key="1">
    <source>
        <dbReference type="SAM" id="Coils"/>
    </source>
</evidence>
<dbReference type="InterPro" id="IPR004244">
    <property type="entry name" value="Transposase_22"/>
</dbReference>
<reference evidence="4 5" key="1">
    <citation type="submission" date="2021-06" db="EMBL/GenBank/DDBJ databases">
        <title>A haploid diamondback moth (Plutella xylostella L.) genome assembly resolves 31 chromosomes and identifies a diamide resistance mutation.</title>
        <authorList>
            <person name="Ward C.M."/>
            <person name="Perry K.D."/>
            <person name="Baker G."/>
            <person name="Powis K."/>
            <person name="Heckel D.G."/>
            <person name="Baxter S.W."/>
        </authorList>
    </citation>
    <scope>NUCLEOTIDE SEQUENCE [LARGE SCALE GENOMIC DNA]</scope>
    <source>
        <strain evidence="4 5">LV</strain>
        <tissue evidence="4">Single pupa</tissue>
    </source>
</reference>
<dbReference type="Proteomes" id="UP000823941">
    <property type="component" value="Chromosome 13"/>
</dbReference>
<keyword evidence="5" id="KW-1185">Reference proteome</keyword>
<accession>A0ABQ7QKF2</accession>
<evidence type="ECO:0000313" key="5">
    <source>
        <dbReference type="Proteomes" id="UP000823941"/>
    </source>
</evidence>
<keyword evidence="1" id="KW-0175">Coiled coil</keyword>
<dbReference type="Gene3D" id="3.30.40.10">
    <property type="entry name" value="Zinc/RING finger domain, C3HC4 (zinc finger)"/>
    <property type="match status" value="1"/>
</dbReference>
<evidence type="ECO:0000259" key="3">
    <source>
        <dbReference type="Pfam" id="PF25298"/>
    </source>
</evidence>
<dbReference type="Pfam" id="PF25298">
    <property type="entry name" value="Baculo_FP_2nd"/>
    <property type="match status" value="1"/>
</dbReference>
<evidence type="ECO:0000256" key="2">
    <source>
        <dbReference type="SAM" id="MobiDB-lite"/>
    </source>
</evidence>
<feature type="compositionally biased region" description="Basic and acidic residues" evidence="2">
    <location>
        <begin position="76"/>
        <end position="94"/>
    </location>
</feature>
<feature type="coiled-coil region" evidence="1">
    <location>
        <begin position="146"/>
        <end position="215"/>
    </location>
</feature>